<protein>
    <submittedName>
        <fullName evidence="2">Transposase</fullName>
    </submittedName>
</protein>
<feature type="domain" description="Transposase IS204/IS1001/IS1096/IS1165 DDE" evidence="1">
    <location>
        <begin position="1"/>
        <end position="89"/>
    </location>
</feature>
<dbReference type="PANTHER" id="PTHR33498">
    <property type="entry name" value="TRANSPOSASE FOR INSERTION SEQUENCE ELEMENT IS1557"/>
    <property type="match status" value="1"/>
</dbReference>
<dbReference type="PANTHER" id="PTHR33498:SF1">
    <property type="entry name" value="TRANSPOSASE FOR INSERTION SEQUENCE ELEMENT IS1557"/>
    <property type="match status" value="1"/>
</dbReference>
<evidence type="ECO:0000313" key="2">
    <source>
        <dbReference type="EMBL" id="MCQ6289216.1"/>
    </source>
</evidence>
<accession>A0AAW5L4N8</accession>
<dbReference type="Proteomes" id="UP001204643">
    <property type="component" value="Unassembled WGS sequence"/>
</dbReference>
<proteinExistence type="predicted"/>
<organism evidence="2 3">
    <name type="scientific">Bacillus cereus</name>
    <dbReference type="NCBI Taxonomy" id="1396"/>
    <lineage>
        <taxon>Bacteria</taxon>
        <taxon>Bacillati</taxon>
        <taxon>Bacillota</taxon>
        <taxon>Bacilli</taxon>
        <taxon>Bacillales</taxon>
        <taxon>Bacillaceae</taxon>
        <taxon>Bacillus</taxon>
        <taxon>Bacillus cereus group</taxon>
    </lineage>
</organism>
<evidence type="ECO:0000259" key="1">
    <source>
        <dbReference type="Pfam" id="PF01610"/>
    </source>
</evidence>
<dbReference type="AlphaFoldDB" id="A0AAW5L4N8"/>
<reference evidence="2" key="1">
    <citation type="submission" date="2022-07" db="EMBL/GenBank/DDBJ databases">
        <title>Identification and characterization of Bacillus thuringiensis and other Bacillus cereus group isolates from spinach by whole genome sequencing.</title>
        <authorList>
            <person name="Zao X."/>
            <person name="Zervas A."/>
            <person name="Hendriks M."/>
            <person name="Rajkovic A."/>
            <person name="Van Overbeek L."/>
            <person name="Hendriksen N.B."/>
            <person name="Uyttendaele M."/>
        </authorList>
    </citation>
    <scope>NUCLEOTIDE SEQUENCE</scope>
    <source>
        <strain evidence="2">781001F-1</strain>
    </source>
</reference>
<name>A0AAW5L4N8_BACCE</name>
<dbReference type="Pfam" id="PF01610">
    <property type="entry name" value="DDE_Tnp_ISL3"/>
    <property type="match status" value="1"/>
</dbReference>
<gene>
    <name evidence="2" type="ORF">NPM19_32180</name>
</gene>
<dbReference type="EMBL" id="JANHEB010000177">
    <property type="protein sequence ID" value="MCQ6289216.1"/>
    <property type="molecule type" value="Genomic_DNA"/>
</dbReference>
<comment type="caution">
    <text evidence="2">The sequence shown here is derived from an EMBL/GenBank/DDBJ whole genome shotgun (WGS) entry which is preliminary data.</text>
</comment>
<dbReference type="InterPro" id="IPR047951">
    <property type="entry name" value="Transpos_ISL3"/>
</dbReference>
<evidence type="ECO:0000313" key="3">
    <source>
        <dbReference type="Proteomes" id="UP001204643"/>
    </source>
</evidence>
<dbReference type="InterPro" id="IPR002560">
    <property type="entry name" value="Transposase_DDE"/>
</dbReference>
<sequence>MYNFYHSFLTFFTAKKIQDLKQLIANEISGSFKPIQEYCKRLYQDIDAIINGCVYTFSNGLLEGQVNRLKTIKRMIYGRGSAELLRIRVLYNSAHR</sequence>
<dbReference type="RefSeq" id="WP_256425607.1">
    <property type="nucleotide sequence ID" value="NZ_JANHDX010000296.1"/>
</dbReference>